<dbReference type="OrthoDB" id="2688098at2759"/>
<reference evidence="2" key="2">
    <citation type="submission" date="2015-01" db="EMBL/GenBank/DDBJ databases">
        <title>Evolutionary Origins and Diversification of the Mycorrhizal Mutualists.</title>
        <authorList>
            <consortium name="DOE Joint Genome Institute"/>
            <consortium name="Mycorrhizal Genomics Consortium"/>
            <person name="Kohler A."/>
            <person name="Kuo A."/>
            <person name="Nagy L.G."/>
            <person name="Floudas D."/>
            <person name="Copeland A."/>
            <person name="Barry K.W."/>
            <person name="Cichocki N."/>
            <person name="Veneault-Fourrey C."/>
            <person name="LaButti K."/>
            <person name="Lindquist E.A."/>
            <person name="Lipzen A."/>
            <person name="Lundell T."/>
            <person name="Morin E."/>
            <person name="Murat C."/>
            <person name="Riley R."/>
            <person name="Ohm R."/>
            <person name="Sun H."/>
            <person name="Tunlid A."/>
            <person name="Henrissat B."/>
            <person name="Grigoriev I.V."/>
            <person name="Hibbett D.S."/>
            <person name="Martin F."/>
        </authorList>
    </citation>
    <scope>NUCLEOTIDE SEQUENCE [LARGE SCALE GENOMIC DNA]</scope>
    <source>
        <strain evidence="2">Foug A</strain>
    </source>
</reference>
<feature type="non-terminal residue" evidence="1">
    <location>
        <position position="1"/>
    </location>
</feature>
<dbReference type="EMBL" id="KN822029">
    <property type="protein sequence ID" value="KIM64213.1"/>
    <property type="molecule type" value="Genomic_DNA"/>
</dbReference>
<organism evidence="1 2">
    <name type="scientific">Scleroderma citrinum Foug A</name>
    <dbReference type="NCBI Taxonomy" id="1036808"/>
    <lineage>
        <taxon>Eukaryota</taxon>
        <taxon>Fungi</taxon>
        <taxon>Dikarya</taxon>
        <taxon>Basidiomycota</taxon>
        <taxon>Agaricomycotina</taxon>
        <taxon>Agaricomycetes</taxon>
        <taxon>Agaricomycetidae</taxon>
        <taxon>Boletales</taxon>
        <taxon>Sclerodermatineae</taxon>
        <taxon>Sclerodermataceae</taxon>
        <taxon>Scleroderma</taxon>
    </lineage>
</organism>
<dbReference type="Proteomes" id="UP000053989">
    <property type="component" value="Unassembled WGS sequence"/>
</dbReference>
<dbReference type="HOGENOM" id="CLU_006344_12_2_1"/>
<gene>
    <name evidence="1" type="ORF">SCLCIDRAFT_115636</name>
</gene>
<proteinExistence type="predicted"/>
<sequence length="164" mass="18496">NGVLQVSQMTGCEHHNLQCTIVPTIAGLADLDFVHTICTIINFLYRVQVPTFTPLSIRAMEESLQEFHSFKGAILMAGAWRGKSKEISHFEIPKFKLLQSFSCSVQNSGSLIPYTTGVSECLLITHCKDLFTCTNHQRSSFAQQIMLLLDHEESIQRFNLYSLL</sequence>
<evidence type="ECO:0000313" key="1">
    <source>
        <dbReference type="EMBL" id="KIM64213.1"/>
    </source>
</evidence>
<keyword evidence="2" id="KW-1185">Reference proteome</keyword>
<evidence type="ECO:0000313" key="2">
    <source>
        <dbReference type="Proteomes" id="UP000053989"/>
    </source>
</evidence>
<reference evidence="1 2" key="1">
    <citation type="submission" date="2014-04" db="EMBL/GenBank/DDBJ databases">
        <authorList>
            <consortium name="DOE Joint Genome Institute"/>
            <person name="Kuo A."/>
            <person name="Kohler A."/>
            <person name="Nagy L.G."/>
            <person name="Floudas D."/>
            <person name="Copeland A."/>
            <person name="Barry K.W."/>
            <person name="Cichocki N."/>
            <person name="Veneault-Fourrey C."/>
            <person name="LaButti K."/>
            <person name="Lindquist E.A."/>
            <person name="Lipzen A."/>
            <person name="Lundell T."/>
            <person name="Morin E."/>
            <person name="Murat C."/>
            <person name="Sun H."/>
            <person name="Tunlid A."/>
            <person name="Henrissat B."/>
            <person name="Grigoriev I.V."/>
            <person name="Hibbett D.S."/>
            <person name="Martin F."/>
            <person name="Nordberg H.P."/>
            <person name="Cantor M.N."/>
            <person name="Hua S.X."/>
        </authorList>
    </citation>
    <scope>NUCLEOTIDE SEQUENCE [LARGE SCALE GENOMIC DNA]</scope>
    <source>
        <strain evidence="1 2">Foug A</strain>
    </source>
</reference>
<dbReference type="AlphaFoldDB" id="A0A0C2ZRR6"/>
<dbReference type="InParanoid" id="A0A0C2ZRR6"/>
<dbReference type="STRING" id="1036808.A0A0C2ZRR6"/>
<name>A0A0C2ZRR6_9AGAM</name>
<accession>A0A0C2ZRR6</accession>
<protein>
    <submittedName>
        <fullName evidence="1">Uncharacterized protein</fullName>
    </submittedName>
</protein>